<protein>
    <submittedName>
        <fullName evidence="1">Uncharacterized protein</fullName>
    </submittedName>
</protein>
<sequence>MADMGPRNSTWFLPQLEIAKRIAYVACA</sequence>
<dbReference type="AlphaFoldDB" id="A0A0A9HQM9"/>
<organism evidence="1">
    <name type="scientific">Arundo donax</name>
    <name type="common">Giant reed</name>
    <name type="synonym">Donax arundinaceus</name>
    <dbReference type="NCBI Taxonomy" id="35708"/>
    <lineage>
        <taxon>Eukaryota</taxon>
        <taxon>Viridiplantae</taxon>
        <taxon>Streptophyta</taxon>
        <taxon>Embryophyta</taxon>
        <taxon>Tracheophyta</taxon>
        <taxon>Spermatophyta</taxon>
        <taxon>Magnoliopsida</taxon>
        <taxon>Liliopsida</taxon>
        <taxon>Poales</taxon>
        <taxon>Poaceae</taxon>
        <taxon>PACMAD clade</taxon>
        <taxon>Arundinoideae</taxon>
        <taxon>Arundineae</taxon>
        <taxon>Arundo</taxon>
    </lineage>
</organism>
<dbReference type="EMBL" id="GBRH01162673">
    <property type="protein sequence ID" value="JAE35223.1"/>
    <property type="molecule type" value="Transcribed_RNA"/>
</dbReference>
<reference evidence="1" key="1">
    <citation type="submission" date="2014-09" db="EMBL/GenBank/DDBJ databases">
        <authorList>
            <person name="Magalhaes I.L.F."/>
            <person name="Oliveira U."/>
            <person name="Santos F.R."/>
            <person name="Vidigal T.H.D.A."/>
            <person name="Brescovit A.D."/>
            <person name="Santos A.J."/>
        </authorList>
    </citation>
    <scope>NUCLEOTIDE SEQUENCE</scope>
    <source>
        <tissue evidence="1">Shoot tissue taken approximately 20 cm above the soil surface</tissue>
    </source>
</reference>
<name>A0A0A9HQM9_ARUDO</name>
<proteinExistence type="predicted"/>
<accession>A0A0A9HQM9</accession>
<evidence type="ECO:0000313" key="1">
    <source>
        <dbReference type="EMBL" id="JAE35223.1"/>
    </source>
</evidence>
<reference evidence="1" key="2">
    <citation type="journal article" date="2015" name="Data Brief">
        <title>Shoot transcriptome of the giant reed, Arundo donax.</title>
        <authorList>
            <person name="Barrero R.A."/>
            <person name="Guerrero F.D."/>
            <person name="Moolhuijzen P."/>
            <person name="Goolsby J.A."/>
            <person name="Tidwell J."/>
            <person name="Bellgard S.E."/>
            <person name="Bellgard M.I."/>
        </authorList>
    </citation>
    <scope>NUCLEOTIDE SEQUENCE</scope>
    <source>
        <tissue evidence="1">Shoot tissue taken approximately 20 cm above the soil surface</tissue>
    </source>
</reference>